<name>A0A344TF83_9BACT</name>
<protein>
    <submittedName>
        <fullName evidence="1">Uncharacterized protein</fullName>
    </submittedName>
</protein>
<evidence type="ECO:0000313" key="1">
    <source>
        <dbReference type="EMBL" id="AXE17304.1"/>
    </source>
</evidence>
<dbReference type="EMBL" id="CP030850">
    <property type="protein sequence ID" value="AXE17304.1"/>
    <property type="molecule type" value="Genomic_DNA"/>
</dbReference>
<evidence type="ECO:0000313" key="2">
    <source>
        <dbReference type="Proteomes" id="UP000251993"/>
    </source>
</evidence>
<accession>A0A344TF83</accession>
<dbReference type="KEGG" id="run:DR864_05945"/>
<dbReference type="AlphaFoldDB" id="A0A344TF83"/>
<sequence>MIEEVKIQLSGTWQIKQAQIQRSELVDINYPTGISKDTLLQNLGTLQIQPATQQSDERILSLEGILEFRNQLLPVHLKFYPHPSKDAPSQGVVFISLGVSASNTPLSQAAISYLSAIGFLDENFSIKTTLPQSTMTWQGLNRAMVEAKLQKM</sequence>
<reference evidence="1 2" key="1">
    <citation type="submission" date="2018-07" db="EMBL/GenBank/DDBJ databases">
        <title>Genome sequencing of Runella.</title>
        <authorList>
            <person name="Baek M.-G."/>
            <person name="Yi H."/>
        </authorList>
    </citation>
    <scope>NUCLEOTIDE SEQUENCE [LARGE SCALE GENOMIC DNA]</scope>
    <source>
        <strain evidence="1 2">HYN0085</strain>
    </source>
</reference>
<proteinExistence type="predicted"/>
<keyword evidence="2" id="KW-1185">Reference proteome</keyword>
<dbReference type="OrthoDB" id="878045at2"/>
<dbReference type="Proteomes" id="UP000251993">
    <property type="component" value="Chromosome"/>
</dbReference>
<gene>
    <name evidence="1" type="ORF">DR864_05945</name>
</gene>
<organism evidence="1 2">
    <name type="scientific">Runella rosea</name>
    <dbReference type="NCBI Taxonomy" id="2259595"/>
    <lineage>
        <taxon>Bacteria</taxon>
        <taxon>Pseudomonadati</taxon>
        <taxon>Bacteroidota</taxon>
        <taxon>Cytophagia</taxon>
        <taxon>Cytophagales</taxon>
        <taxon>Spirosomataceae</taxon>
        <taxon>Runella</taxon>
    </lineage>
</organism>